<feature type="region of interest" description="Disordered" evidence="1">
    <location>
        <begin position="75"/>
        <end position="106"/>
    </location>
</feature>
<comment type="caution">
    <text evidence="2">The sequence shown here is derived from an EMBL/GenBank/DDBJ whole genome shotgun (WGS) entry which is preliminary data.</text>
</comment>
<evidence type="ECO:0000313" key="4">
    <source>
        <dbReference type="Proteomes" id="UP000235388"/>
    </source>
</evidence>
<name>A0A2N5T1Q4_9BASI</name>
<evidence type="ECO:0000256" key="1">
    <source>
        <dbReference type="SAM" id="MobiDB-lite"/>
    </source>
</evidence>
<keyword evidence="4" id="KW-1185">Reference proteome</keyword>
<protein>
    <submittedName>
        <fullName evidence="2">Uncharacterized protein</fullName>
    </submittedName>
</protein>
<sequence length="106" mass="11654">MTAKVDPIIYKKTQVKLDLLQNHICCFCHKIAVILKADLNAIELASKGLTKVKQSTLGFAPGPKTISKECEIEDAATGSKDTNEFKPDVDEDGEEFDTDDTNSHTK</sequence>
<dbReference type="AlphaFoldDB" id="A0A2N5T1Q4"/>
<accession>A0A2N5T1Q4</accession>
<dbReference type="EMBL" id="PGCJ01000002">
    <property type="protein sequence ID" value="PLW58483.1"/>
    <property type="molecule type" value="Genomic_DNA"/>
</dbReference>
<evidence type="ECO:0000313" key="2">
    <source>
        <dbReference type="EMBL" id="PLW19419.1"/>
    </source>
</evidence>
<organism evidence="2 4">
    <name type="scientific">Puccinia coronata f. sp. avenae</name>
    <dbReference type="NCBI Taxonomy" id="200324"/>
    <lineage>
        <taxon>Eukaryota</taxon>
        <taxon>Fungi</taxon>
        <taxon>Dikarya</taxon>
        <taxon>Basidiomycota</taxon>
        <taxon>Pucciniomycotina</taxon>
        <taxon>Pucciniomycetes</taxon>
        <taxon>Pucciniales</taxon>
        <taxon>Pucciniaceae</taxon>
        <taxon>Puccinia</taxon>
    </lineage>
</organism>
<proteinExistence type="predicted"/>
<dbReference type="Proteomes" id="UP000235388">
    <property type="component" value="Unassembled WGS sequence"/>
</dbReference>
<reference evidence="2 4" key="1">
    <citation type="submission" date="2017-11" db="EMBL/GenBank/DDBJ databases">
        <title>De novo assembly and phasing of dikaryotic genomes from two isolates of Puccinia coronata f. sp. avenae, the causal agent of oat crown rust.</title>
        <authorList>
            <person name="Miller M.E."/>
            <person name="Zhang Y."/>
            <person name="Omidvar V."/>
            <person name="Sperschneider J."/>
            <person name="Schwessinger B."/>
            <person name="Raley C."/>
            <person name="Palmer J.M."/>
            <person name="Garnica D."/>
            <person name="Upadhyaya N."/>
            <person name="Rathjen J."/>
            <person name="Taylor J.M."/>
            <person name="Park R.F."/>
            <person name="Dodds P.N."/>
            <person name="Hirsch C.D."/>
            <person name="Kianian S.F."/>
            <person name="Figueroa M."/>
        </authorList>
    </citation>
    <scope>NUCLEOTIDE SEQUENCE [LARGE SCALE GENOMIC DNA]</scope>
    <source>
        <strain evidence="2">12NC29</strain>
    </source>
</reference>
<gene>
    <name evidence="3" type="ORF">PCANC_00084</name>
    <name evidence="2" type="ORF">PCANC_06358</name>
</gene>
<dbReference type="EMBL" id="PGCJ01000813">
    <property type="protein sequence ID" value="PLW19419.1"/>
    <property type="molecule type" value="Genomic_DNA"/>
</dbReference>
<evidence type="ECO:0000313" key="3">
    <source>
        <dbReference type="EMBL" id="PLW58483.1"/>
    </source>
</evidence>
<feature type="compositionally biased region" description="Acidic residues" evidence="1">
    <location>
        <begin position="89"/>
        <end position="100"/>
    </location>
</feature>